<feature type="compositionally biased region" description="Pro residues" evidence="1">
    <location>
        <begin position="26"/>
        <end position="35"/>
    </location>
</feature>
<feature type="domain" description="SAC3/GANP/THP3 conserved" evidence="2">
    <location>
        <begin position="529"/>
        <end position="677"/>
    </location>
</feature>
<gene>
    <name evidence="3" type="ORF">IFM89_032368</name>
</gene>
<dbReference type="GO" id="GO:0005737">
    <property type="term" value="C:cytoplasm"/>
    <property type="evidence" value="ECO:0007669"/>
    <property type="project" value="TreeGrafter"/>
</dbReference>
<feature type="region of interest" description="Disordered" evidence="1">
    <location>
        <begin position="1689"/>
        <end position="1712"/>
    </location>
</feature>
<evidence type="ECO:0000313" key="3">
    <source>
        <dbReference type="EMBL" id="KAF9607146.1"/>
    </source>
</evidence>
<organism evidence="3 4">
    <name type="scientific">Coptis chinensis</name>
    <dbReference type="NCBI Taxonomy" id="261450"/>
    <lineage>
        <taxon>Eukaryota</taxon>
        <taxon>Viridiplantae</taxon>
        <taxon>Streptophyta</taxon>
        <taxon>Embryophyta</taxon>
        <taxon>Tracheophyta</taxon>
        <taxon>Spermatophyta</taxon>
        <taxon>Magnoliopsida</taxon>
        <taxon>Ranunculales</taxon>
        <taxon>Ranunculaceae</taxon>
        <taxon>Coptidoideae</taxon>
        <taxon>Coptis</taxon>
    </lineage>
</organism>
<feature type="compositionally biased region" description="Low complexity" evidence="1">
    <location>
        <begin position="180"/>
        <end position="189"/>
    </location>
</feature>
<evidence type="ECO:0000259" key="2">
    <source>
        <dbReference type="Pfam" id="PF03399"/>
    </source>
</evidence>
<protein>
    <recommendedName>
        <fullName evidence="2">SAC3/GANP/THP3 conserved domain-containing protein</fullName>
    </recommendedName>
</protein>
<dbReference type="GO" id="GO:0070390">
    <property type="term" value="C:transcription export complex 2"/>
    <property type="evidence" value="ECO:0007669"/>
    <property type="project" value="TreeGrafter"/>
</dbReference>
<sequence length="1769" mass="198266">MAFEGFKMNPGPSFPPKSNTQFGNFPPSPPPPHSLSPPSSFYPFNHNTPSQRSPRFRAEMGSLFERGVPQAPQRGSHPMMLGRNPSNASYPFQEAQRPSLSPPRWGTHPKSFFNASNIQTHQGPASGVPYVDPLYAGTARHANFQDPRRTRSPSDNKVFLENYTRDVSERDLGAPQRLRSPPVSFNSSHSSEDPHRQFGEARRWPTEPSTFQAPKRTRSPPSPSANETIWKRSHSSQGDTDRDEASPPRLGNSSNLLGSNATSTVPQRSSLFSPHNMTEGAGLKTLNSQVPKRNRSPSLPSAEQALPGTSYSTVADTERETQAKAKRLARFGVELSQPVQKNIDHVKNKLPANRHEEALVERRKVVTDQPVEPGGDFMLSDYEGPESSSVIIGLCPDMCPDKKSWKERSVSLKGDLDKYERLDGDRNQSSLSLAVKKYNRTAEREADLIRPMPVLQKTIDYLLALLDHPYDDRFLGMYNFLWDRLRAIRMDLRMQHIFNQDAITMLEQMVLLPDFSFLRTAFMHYHFIIMDAVKVLHMIRLHIVAMHELCEYTKGEGFSEGFDAHLNIEQMNKTSVELFQMYDDHRKKGSAVVSEKEFRGYYALLKLDKHPGYKVEPAELSLDLAKMTPEIRQTPEILFARDVARACRTSNFIAFFRLARKATYLQACLMHAHFAKLGSQSTRGAYGRTETALKGFVLMGFSSGPFGALLRGVCSCFGAQKKSLNLIIHVVKGIHLNGLSEIHYTGLQAPNFILTAMLLFLSFVKFSVAVVYVDLLLRTQALASLHSGLQSNQGIPITHVTKWLGMEEEDIDGLVEYHGFSIKEFEELYMVKEGPFLNSDKDYPTKCSQLVHLKKSTAIVDDVSSFHSLAWSSEISGQILPDKVVKSPLFDTVDEVMLTSEEDPAPTVGSPVQEIFELPTTGPEVRSVCQVAPVWVALSPKKSQDSAAAEVGKVGTPTRELFRNDSLERTLHSNAQGFSQQSVSRTTPLPMLSPQSATLKVVKVGTPTRETLRNDSLERTLRSNVQGFELKSITGTSQQSERSKGSSFHPWVESSIPQLVINPHENEEALIVYQEVEGEEPLVYHDDVEEEENMVMIHQDNEVATAKLKLLLRTWKRLSSKRKKLREQRQLEANAALSSLSLGPPIQQIRAPSTHVRELDIDRSVRERGERYRKSWTRLNISEVVGGMLSEKNPDAKCLCWKLVVCSPESVIEGDKFVQKTQSNQLASRWLHSKLMGVATENDDELVALSLDLSIWKKWVPHQYDRHPICCFSVIRTANLNMLEYTAGGAGAVLFLLSENIPLDHQKTQLHNLSMSLPSGSCVPLLILCGRFKEGSISPSMISNGLSLHYLDKTRISGFSVVSLMDDQPAEHLDGFFSTNRLKEGLQWLASQSFIQPVVHFIKTRDLVMDHLSSSLEMLENINISIVGPNHCISEFNQALDRSATEVYTAAETDPSSWPCPEISLLESSSDCRVVESFLPIIGWSSAAIIKPIVSRIQSCKLPFFPDDLSWLSDGSDMGEKILHHKSELEKCLIRYLTDLSQMMDKALGTTEACVMLQKGATLELQGSNYHITPKWVTIFRRIFNWRLMNLFSGVGSEAYILERRDPIVKSVTSSEEFNTDAYSPALHALESMEFEADGLCPFSLSQPSLDEMVGVCFSTCEFGTVQLQPEAIQATSMTVNHVKEPSCTVNADDDLENEENRPRDVESTQTGDVYLSGDLSRRVILDDYVSGELVLANKGKKEADKLSKLFEQCNIVQNKIDEHLSIYF</sequence>
<feature type="compositionally biased region" description="Polar residues" evidence="1">
    <location>
        <begin position="251"/>
        <end position="276"/>
    </location>
</feature>
<evidence type="ECO:0000313" key="4">
    <source>
        <dbReference type="Proteomes" id="UP000631114"/>
    </source>
</evidence>
<feature type="compositionally biased region" description="Basic and acidic residues" evidence="1">
    <location>
        <begin position="190"/>
        <end position="205"/>
    </location>
</feature>
<feature type="compositionally biased region" description="Polar residues" evidence="1">
    <location>
        <begin position="285"/>
        <end position="315"/>
    </location>
</feature>
<dbReference type="Gene3D" id="1.25.40.990">
    <property type="match status" value="3"/>
</dbReference>
<dbReference type="PANTHER" id="PTHR12436:SF17">
    <property type="entry name" value="SAC3 FAMILY PROTEIN B"/>
    <property type="match status" value="1"/>
</dbReference>
<feature type="region of interest" description="Disordered" evidence="1">
    <location>
        <begin position="1029"/>
        <end position="1049"/>
    </location>
</feature>
<dbReference type="EMBL" id="JADFTS010000005">
    <property type="protein sequence ID" value="KAF9607146.1"/>
    <property type="molecule type" value="Genomic_DNA"/>
</dbReference>
<dbReference type="Proteomes" id="UP000631114">
    <property type="component" value="Unassembled WGS sequence"/>
</dbReference>
<name>A0A835HYM7_9MAGN</name>
<dbReference type="PANTHER" id="PTHR12436">
    <property type="entry name" value="80 KDA MCM3-ASSOCIATED PROTEIN"/>
    <property type="match status" value="1"/>
</dbReference>
<dbReference type="InterPro" id="IPR045107">
    <property type="entry name" value="SAC3/GANP/THP3"/>
</dbReference>
<feature type="compositionally biased region" description="Polar residues" evidence="1">
    <location>
        <begin position="113"/>
        <end position="123"/>
    </location>
</feature>
<accession>A0A835HYM7</accession>
<comment type="caution">
    <text evidence="3">The sequence shown here is derived from an EMBL/GenBank/DDBJ whole genome shotgun (WGS) entry which is preliminary data.</text>
</comment>
<reference evidence="3 4" key="1">
    <citation type="submission" date="2020-10" db="EMBL/GenBank/DDBJ databases">
        <title>The Coptis chinensis genome and diversification of protoberbering-type alkaloids.</title>
        <authorList>
            <person name="Wang B."/>
            <person name="Shu S."/>
            <person name="Song C."/>
            <person name="Liu Y."/>
        </authorList>
    </citation>
    <scope>NUCLEOTIDE SEQUENCE [LARGE SCALE GENOMIC DNA]</scope>
    <source>
        <strain evidence="3">HL-2020</strain>
        <tissue evidence="3">Leaf</tissue>
    </source>
</reference>
<proteinExistence type="predicted"/>
<dbReference type="Pfam" id="PF03399">
    <property type="entry name" value="SAC3_GANP"/>
    <property type="match status" value="2"/>
</dbReference>
<feature type="compositionally biased region" description="Basic and acidic residues" evidence="1">
    <location>
        <begin position="163"/>
        <end position="172"/>
    </location>
</feature>
<feature type="domain" description="SAC3/GANP/THP3 conserved" evidence="2">
    <location>
        <begin position="398"/>
        <end position="510"/>
    </location>
</feature>
<evidence type="ECO:0000256" key="1">
    <source>
        <dbReference type="SAM" id="MobiDB-lite"/>
    </source>
</evidence>
<feature type="region of interest" description="Disordered" evidence="1">
    <location>
        <begin position="1"/>
        <end position="316"/>
    </location>
</feature>
<dbReference type="OrthoDB" id="21502at2759"/>
<keyword evidence="4" id="KW-1185">Reference proteome</keyword>
<dbReference type="GO" id="GO:0006406">
    <property type="term" value="P:mRNA export from nucleus"/>
    <property type="evidence" value="ECO:0007669"/>
    <property type="project" value="TreeGrafter"/>
</dbReference>
<dbReference type="InterPro" id="IPR005062">
    <property type="entry name" value="SAC3/GANP/THP3_conserved"/>
</dbReference>